<protein>
    <submittedName>
        <fullName evidence="1">Uncharacterized protein</fullName>
    </submittedName>
</protein>
<evidence type="ECO:0000313" key="2">
    <source>
        <dbReference type="Proteomes" id="UP001432216"/>
    </source>
</evidence>
<sequence length="222" mass="22250">MSAVSLVVMTSYSTIPHSPTSSSSPSGSAQVSDMRTLTAGASALSGTIFTEDRADIGALNSAHEFFNKNIFLGCSNDCEKWKQMAQICAEDSFICTSDTLSTASKCSGCIGSQSSNSTAQMSAYAAFVSNCTSASPLSGASASQTSAARLAFGGKVTSSAGANPFATASSSSTSVNAAEANGAATTFVAAGAGLGNADLQPVVAIAIVVINMAWLTVGRYVV</sequence>
<name>A0ABZ2AQA6_9TREE</name>
<reference evidence="1 2" key="1">
    <citation type="submission" date="2024-01" db="EMBL/GenBank/DDBJ databases">
        <title>Comparative genomics of Cryptococcus and Kwoniella reveals pathogenesis evolution and contrasting modes of karyotype evolution via chromosome fusion or intercentromeric recombination.</title>
        <authorList>
            <person name="Coelho M.A."/>
            <person name="David-Palma M."/>
            <person name="Shea T."/>
            <person name="Bowers K."/>
            <person name="McGinley-Smith S."/>
            <person name="Mohammad A.W."/>
            <person name="Gnirke A."/>
            <person name="Yurkov A.M."/>
            <person name="Nowrousian M."/>
            <person name="Sun S."/>
            <person name="Cuomo C.A."/>
            <person name="Heitman J."/>
        </authorList>
    </citation>
    <scope>NUCLEOTIDE SEQUENCE [LARGE SCALE GENOMIC DNA]</scope>
    <source>
        <strain evidence="1 2">7685027</strain>
    </source>
</reference>
<gene>
    <name evidence="1" type="ORF">IAS62_001963</name>
</gene>
<accession>A0ABZ2AQA6</accession>
<keyword evidence="2" id="KW-1185">Reference proteome</keyword>
<evidence type="ECO:0000313" key="1">
    <source>
        <dbReference type="EMBL" id="WVO20664.1"/>
    </source>
</evidence>
<dbReference type="RefSeq" id="XP_064719903.1">
    <property type="nucleotide sequence ID" value="XM_064863831.1"/>
</dbReference>
<dbReference type="Proteomes" id="UP001432216">
    <property type="component" value="Chromosome 3"/>
</dbReference>
<dbReference type="GeneID" id="89988737"/>
<organism evidence="1 2">
    <name type="scientific">Cryptococcus decagattii</name>
    <dbReference type="NCBI Taxonomy" id="1859122"/>
    <lineage>
        <taxon>Eukaryota</taxon>
        <taxon>Fungi</taxon>
        <taxon>Dikarya</taxon>
        <taxon>Basidiomycota</taxon>
        <taxon>Agaricomycotina</taxon>
        <taxon>Tremellomycetes</taxon>
        <taxon>Tremellales</taxon>
        <taxon>Cryptococcaceae</taxon>
        <taxon>Cryptococcus</taxon>
        <taxon>Cryptococcus gattii species complex</taxon>
    </lineage>
</organism>
<proteinExistence type="predicted"/>
<dbReference type="EMBL" id="CP143808">
    <property type="protein sequence ID" value="WVO20664.1"/>
    <property type="molecule type" value="Genomic_DNA"/>
</dbReference>